<protein>
    <submittedName>
        <fullName evidence="2">Uncharacterized protein</fullName>
    </submittedName>
</protein>
<evidence type="ECO:0000313" key="3">
    <source>
        <dbReference type="Proteomes" id="UP000236500"/>
    </source>
</evidence>
<dbReference type="Proteomes" id="UP000236500">
    <property type="component" value="Unassembled WGS sequence"/>
</dbReference>
<reference evidence="2 3" key="1">
    <citation type="submission" date="2016-11" db="EMBL/GenBank/DDBJ databases">
        <title>Whole Genome Sequence of Listeria newyorkensis.</title>
        <authorList>
            <person name="Frink S."/>
            <person name="Morales C."/>
            <person name="Kiang D."/>
        </authorList>
    </citation>
    <scope>NUCLEOTIDE SEQUENCE [LARGE SCALE GENOMIC DNA]</scope>
    <source>
        <strain evidence="2 3">F1604011-044</strain>
    </source>
</reference>
<evidence type="ECO:0000313" key="2">
    <source>
        <dbReference type="EMBL" id="PNP94266.1"/>
    </source>
</evidence>
<organism evidence="2 3">
    <name type="scientific">Listeria newyorkensis</name>
    <dbReference type="NCBI Taxonomy" id="1497681"/>
    <lineage>
        <taxon>Bacteria</taxon>
        <taxon>Bacillati</taxon>
        <taxon>Bacillota</taxon>
        <taxon>Bacilli</taxon>
        <taxon>Bacillales</taxon>
        <taxon>Listeriaceae</taxon>
        <taxon>Listeria</taxon>
    </lineage>
</organism>
<evidence type="ECO:0000256" key="1">
    <source>
        <dbReference type="SAM" id="Phobius"/>
    </source>
</evidence>
<sequence length="262" mass="30804">MIEWNTIISVCATVLSLGSIGWTIYWSKKTRKEDEDWKVKSERYKKEMDLYTKKLNIKNQEYIEKMNEKNELLEHVTSFSKLSYAILMQSINCLHILSVHIKSVNKKKIDIPSEELVILITTVYKLKEEVHVLKTYTGYLSSFLADKSQGVIVGESYNNLYFLVELLEDVLLKLKKEKLIEVGELRNIINKALESSDELRKALDRLEYNFLQKVSKYNKDMNLLESESVRGTSLFEWYFPQYSFEVEGFDFEKELLKSLFGI</sequence>
<comment type="caution">
    <text evidence="2">The sequence shown here is derived from an EMBL/GenBank/DDBJ whole genome shotgun (WGS) entry which is preliminary data.</text>
</comment>
<keyword evidence="1" id="KW-0812">Transmembrane</keyword>
<feature type="transmembrane region" description="Helical" evidence="1">
    <location>
        <begin position="6"/>
        <end position="25"/>
    </location>
</feature>
<accession>A0ABX4XWI2</accession>
<keyword evidence="1" id="KW-1133">Transmembrane helix</keyword>
<gene>
    <name evidence="2" type="ORF">BMT55_01910</name>
</gene>
<name>A0ABX4XWI2_9LIST</name>
<dbReference type="EMBL" id="MPDH01000002">
    <property type="protein sequence ID" value="PNP94266.1"/>
    <property type="molecule type" value="Genomic_DNA"/>
</dbReference>
<keyword evidence="1" id="KW-0472">Membrane</keyword>
<proteinExistence type="predicted"/>
<keyword evidence="3" id="KW-1185">Reference proteome</keyword>
<dbReference type="RefSeq" id="WP_036092908.1">
    <property type="nucleotide sequence ID" value="NZ_BJEY01000021.1"/>
</dbReference>